<sequence>MGKMCSLSEVQYERKSRIIPGKEPRNTHVAHIATDQIKQMEFKEECRGSVCQSNDSIRQVFNEVSWKRESNGAETVSFTEVKSSMYKRRQRSLPPNPKSICDVEASVQAPNLHQIDGSTTLLRDTIRDSDTETASAIANEQNSDRQKSDR</sequence>
<evidence type="ECO:0000256" key="1">
    <source>
        <dbReference type="SAM" id="MobiDB-lite"/>
    </source>
</evidence>
<feature type="compositionally biased region" description="Polar residues" evidence="1">
    <location>
        <begin position="132"/>
        <end position="141"/>
    </location>
</feature>
<feature type="region of interest" description="Disordered" evidence="1">
    <location>
        <begin position="126"/>
        <end position="150"/>
    </location>
</feature>
<protein>
    <submittedName>
        <fullName evidence="2">Uncharacterized protein</fullName>
    </submittedName>
</protein>
<evidence type="ECO:0000313" key="3">
    <source>
        <dbReference type="Proteomes" id="UP001642483"/>
    </source>
</evidence>
<dbReference type="EMBL" id="CAWYQH010000068">
    <property type="protein sequence ID" value="CAK8680315.1"/>
    <property type="molecule type" value="Genomic_DNA"/>
</dbReference>
<organism evidence="2 3">
    <name type="scientific">Clavelina lepadiformis</name>
    <name type="common">Light-bulb sea squirt</name>
    <name type="synonym">Ascidia lepadiformis</name>
    <dbReference type="NCBI Taxonomy" id="159417"/>
    <lineage>
        <taxon>Eukaryota</taxon>
        <taxon>Metazoa</taxon>
        <taxon>Chordata</taxon>
        <taxon>Tunicata</taxon>
        <taxon>Ascidiacea</taxon>
        <taxon>Aplousobranchia</taxon>
        <taxon>Clavelinidae</taxon>
        <taxon>Clavelina</taxon>
    </lineage>
</organism>
<keyword evidence="3" id="KW-1185">Reference proteome</keyword>
<comment type="caution">
    <text evidence="2">The sequence shown here is derived from an EMBL/GenBank/DDBJ whole genome shotgun (WGS) entry which is preliminary data.</text>
</comment>
<name>A0ABP0FKW3_CLALP</name>
<accession>A0ABP0FKW3</accession>
<dbReference type="Proteomes" id="UP001642483">
    <property type="component" value="Unassembled WGS sequence"/>
</dbReference>
<proteinExistence type="predicted"/>
<gene>
    <name evidence="2" type="ORF">CVLEPA_LOCUS10581</name>
</gene>
<evidence type="ECO:0000313" key="2">
    <source>
        <dbReference type="EMBL" id="CAK8680315.1"/>
    </source>
</evidence>
<reference evidence="2 3" key="1">
    <citation type="submission" date="2024-02" db="EMBL/GenBank/DDBJ databases">
        <authorList>
            <person name="Daric V."/>
            <person name="Darras S."/>
        </authorList>
    </citation>
    <scope>NUCLEOTIDE SEQUENCE [LARGE SCALE GENOMIC DNA]</scope>
</reference>